<feature type="non-terminal residue" evidence="2">
    <location>
        <position position="1"/>
    </location>
</feature>
<dbReference type="EMBL" id="HG996469">
    <property type="protein sequence ID" value="CAG1843460.1"/>
    <property type="molecule type" value="Genomic_DNA"/>
</dbReference>
<dbReference type="Pfam" id="PF26631">
    <property type="entry name" value="DUF8204"/>
    <property type="match status" value="1"/>
</dbReference>
<protein>
    <submittedName>
        <fullName evidence="2">(wild Malaysian banana) hypothetical protein</fullName>
    </submittedName>
</protein>
<accession>A0A8D7F565</accession>
<name>A0A8D7F565_MUSAM</name>
<evidence type="ECO:0000259" key="1">
    <source>
        <dbReference type="Pfam" id="PF26631"/>
    </source>
</evidence>
<organism evidence="2">
    <name type="scientific">Musa acuminata subsp. malaccensis</name>
    <name type="common">Wild banana</name>
    <name type="synonym">Musa malaccensis</name>
    <dbReference type="NCBI Taxonomy" id="214687"/>
    <lineage>
        <taxon>Eukaryota</taxon>
        <taxon>Viridiplantae</taxon>
        <taxon>Streptophyta</taxon>
        <taxon>Embryophyta</taxon>
        <taxon>Tracheophyta</taxon>
        <taxon>Spermatophyta</taxon>
        <taxon>Magnoliopsida</taxon>
        <taxon>Liliopsida</taxon>
        <taxon>Zingiberales</taxon>
        <taxon>Musaceae</taxon>
        <taxon>Musa</taxon>
    </lineage>
</organism>
<gene>
    <name evidence="2" type="ORF">GSMUA_132550.1</name>
</gene>
<feature type="domain" description="DUF8204" evidence="1">
    <location>
        <begin position="1"/>
        <end position="85"/>
    </location>
</feature>
<reference evidence="2" key="1">
    <citation type="submission" date="2021-03" db="EMBL/GenBank/DDBJ databases">
        <authorList>
            <consortium name="Genoscope - CEA"/>
            <person name="William W."/>
        </authorList>
    </citation>
    <scope>NUCLEOTIDE SEQUENCE</scope>
    <source>
        <strain evidence="2">Doubled-haploid Pahang</strain>
    </source>
</reference>
<proteinExistence type="predicted"/>
<dbReference type="PANTHER" id="PTHR34566">
    <property type="entry name" value="ALTERED INHERITANCE OF MITOCHONDRIA PROTEIN"/>
    <property type="match status" value="1"/>
</dbReference>
<dbReference type="PANTHER" id="PTHR34566:SF6">
    <property type="entry name" value="OS09G0530700 PROTEIN"/>
    <property type="match status" value="1"/>
</dbReference>
<dbReference type="AlphaFoldDB" id="A0A8D7F565"/>
<sequence>KSCKGCLYYSSRLKSDGHNPVCVGIGRTLPQGPFAFCLSTKDGRSLSDFKYACVGYSLFLDKKDNTAEKPENQAELPFCVGIEILADRRTSTAGHIPANWHLVEQKIDATLHYEPHAHQPAQNSVDEFFDKKNARVVASGVARNLNKVGNYIKENIDDILYPYRKPPK</sequence>
<dbReference type="InterPro" id="IPR058517">
    <property type="entry name" value="DUF8204"/>
</dbReference>
<evidence type="ECO:0000313" key="2">
    <source>
        <dbReference type="EMBL" id="CAG1843460.1"/>
    </source>
</evidence>